<dbReference type="SUPFAM" id="SSF51430">
    <property type="entry name" value="NAD(P)-linked oxidoreductase"/>
    <property type="match status" value="1"/>
</dbReference>
<sequence length="340" mass="38309">MEYRTLGLSGLRVSAVGLGCMGMSHAYGAPADKREMMELLADAVEMGYTFFDTAEAYGTADRPHDNEELLGEALRPFRDRVVIATKFGISFDRPEASGTHAVIPDSRPAAIRRSLEGSLRRLHTDRIDLYYQHRIDPAIEPEAVAEVMADLIREGKILHWGISETTEEYLRRAHRVCPVTAIQNRYSMMVRRHETLFPVLEELGVGFVAFSPLANGLLSNRYTAETTFDPTTDYRASMPQYRRESFVKNRPLFALLERLADEHRATASQISLAWMMNKRSWIVPIPGTRCLCRLKENIGATDIRLSAKEVRAIDAELDTIEMSEVFGGSPIIEKPKTEGE</sequence>
<feature type="domain" description="NADP-dependent oxidoreductase" evidence="2">
    <location>
        <begin position="16"/>
        <end position="315"/>
    </location>
</feature>
<keyword evidence="1" id="KW-0560">Oxidoreductase</keyword>
<gene>
    <name evidence="3" type="ORF">H8S08_06375</name>
</gene>
<dbReference type="InterPro" id="IPR036812">
    <property type="entry name" value="NAD(P)_OxRdtase_dom_sf"/>
</dbReference>
<proteinExistence type="predicted"/>
<dbReference type="PANTHER" id="PTHR43625:SF77">
    <property type="entry name" value="ALDO-KETO REDUCTASE"/>
    <property type="match status" value="1"/>
</dbReference>
<evidence type="ECO:0000256" key="1">
    <source>
        <dbReference type="ARBA" id="ARBA00023002"/>
    </source>
</evidence>
<dbReference type="CDD" id="cd19078">
    <property type="entry name" value="AKR_AKR13C1_2"/>
    <property type="match status" value="1"/>
</dbReference>
<keyword evidence="4" id="KW-1185">Reference proteome</keyword>
<dbReference type="Gene3D" id="3.20.20.100">
    <property type="entry name" value="NADP-dependent oxidoreductase domain"/>
    <property type="match status" value="1"/>
</dbReference>
<dbReference type="RefSeq" id="WP_118655747.1">
    <property type="nucleotide sequence ID" value="NZ_JACOOK010000003.1"/>
</dbReference>
<reference evidence="3 4" key="1">
    <citation type="submission" date="2020-08" db="EMBL/GenBank/DDBJ databases">
        <title>Genome public.</title>
        <authorList>
            <person name="Liu C."/>
            <person name="Sun Q."/>
        </authorList>
    </citation>
    <scope>NUCLEOTIDE SEQUENCE [LARGE SCALE GENOMIC DNA]</scope>
    <source>
        <strain evidence="3 4">New-7</strain>
    </source>
</reference>
<dbReference type="InterPro" id="IPR050791">
    <property type="entry name" value="Aldo-Keto_reductase"/>
</dbReference>
<evidence type="ECO:0000313" key="4">
    <source>
        <dbReference type="Proteomes" id="UP000636891"/>
    </source>
</evidence>
<dbReference type="Proteomes" id="UP000636891">
    <property type="component" value="Unassembled WGS sequence"/>
</dbReference>
<dbReference type="Pfam" id="PF00248">
    <property type="entry name" value="Aldo_ket_red"/>
    <property type="match status" value="1"/>
</dbReference>
<comment type="caution">
    <text evidence="3">The sequence shown here is derived from an EMBL/GenBank/DDBJ whole genome shotgun (WGS) entry which is preliminary data.</text>
</comment>
<evidence type="ECO:0000259" key="2">
    <source>
        <dbReference type="Pfam" id="PF00248"/>
    </source>
</evidence>
<dbReference type="PANTHER" id="PTHR43625">
    <property type="entry name" value="AFLATOXIN B1 ALDEHYDE REDUCTASE"/>
    <property type="match status" value="1"/>
</dbReference>
<evidence type="ECO:0000313" key="3">
    <source>
        <dbReference type="EMBL" id="MBC5616645.1"/>
    </source>
</evidence>
<name>A0ABR7CMR9_9BACT</name>
<accession>A0ABR7CMR9</accession>
<protein>
    <submittedName>
        <fullName evidence="3">Aldo/keto reductase</fullName>
    </submittedName>
</protein>
<dbReference type="EMBL" id="JACOOK010000003">
    <property type="protein sequence ID" value="MBC5616645.1"/>
    <property type="molecule type" value="Genomic_DNA"/>
</dbReference>
<dbReference type="InterPro" id="IPR023210">
    <property type="entry name" value="NADP_OxRdtase_dom"/>
</dbReference>
<organism evidence="3 4">
    <name type="scientific">Alistipes hominis</name>
    <dbReference type="NCBI Taxonomy" id="2763015"/>
    <lineage>
        <taxon>Bacteria</taxon>
        <taxon>Pseudomonadati</taxon>
        <taxon>Bacteroidota</taxon>
        <taxon>Bacteroidia</taxon>
        <taxon>Bacteroidales</taxon>
        <taxon>Rikenellaceae</taxon>
        <taxon>Alistipes</taxon>
    </lineage>
</organism>